<sequence length="107" mass="11890">MKVVLFSAITFFLKYQIILSNPDTKSIKTFLTENMQNSTPLGGLGSTRNSLKNSFFKEGHLTTGLGRFLLSNQLKNNPQLRSRINKLNMGLGNSSDLVSKKTAKPLK</sequence>
<gene>
    <name evidence="2" type="ORF">CWI37_1711p0010</name>
    <name evidence="3" type="ORF">CWI38_0019p0060</name>
</gene>
<dbReference type="AlphaFoldDB" id="A0A4Q9KUN5"/>
<evidence type="ECO:0000313" key="2">
    <source>
        <dbReference type="EMBL" id="TBT98538.1"/>
    </source>
</evidence>
<evidence type="ECO:0000313" key="3">
    <source>
        <dbReference type="EMBL" id="TBU20825.1"/>
    </source>
</evidence>
<evidence type="ECO:0000313" key="5">
    <source>
        <dbReference type="Proteomes" id="UP000292362"/>
    </source>
</evidence>
<keyword evidence="1" id="KW-0732">Signal</keyword>
<dbReference type="EMBL" id="PITJ01001711">
    <property type="protein sequence ID" value="TBT98538.1"/>
    <property type="molecule type" value="Genomic_DNA"/>
</dbReference>
<feature type="chain" id="PRO_5033445299" evidence="1">
    <location>
        <begin position="21"/>
        <end position="107"/>
    </location>
</feature>
<organism evidence="2 5">
    <name type="scientific">Hamiltosporidium tvaerminnensis</name>
    <dbReference type="NCBI Taxonomy" id="1176355"/>
    <lineage>
        <taxon>Eukaryota</taxon>
        <taxon>Fungi</taxon>
        <taxon>Fungi incertae sedis</taxon>
        <taxon>Microsporidia</taxon>
        <taxon>Dubosqiidae</taxon>
        <taxon>Hamiltosporidium</taxon>
    </lineage>
</organism>
<dbReference type="Proteomes" id="UP000292282">
    <property type="component" value="Unassembled WGS sequence"/>
</dbReference>
<dbReference type="VEuPathDB" id="MicrosporidiaDB:CWI37_1711p0010"/>
<accession>A0A4Q9KUN5</accession>
<dbReference type="VEuPathDB" id="MicrosporidiaDB:CWI38_0019p0060"/>
<keyword evidence="4" id="KW-1185">Reference proteome</keyword>
<dbReference type="Proteomes" id="UP000292362">
    <property type="component" value="Unassembled WGS sequence"/>
</dbReference>
<protein>
    <submittedName>
        <fullName evidence="2">Uncharacterized protein</fullName>
    </submittedName>
</protein>
<evidence type="ECO:0000313" key="4">
    <source>
        <dbReference type="Proteomes" id="UP000292282"/>
    </source>
</evidence>
<feature type="signal peptide" evidence="1">
    <location>
        <begin position="1"/>
        <end position="20"/>
    </location>
</feature>
<proteinExistence type="predicted"/>
<reference evidence="4 5" key="1">
    <citation type="submission" date="2017-12" db="EMBL/GenBank/DDBJ databases">
        <authorList>
            <person name="Pombert J.-F."/>
            <person name="Haag K.L."/>
            <person name="Ebert D."/>
        </authorList>
    </citation>
    <scope>NUCLEOTIDE SEQUENCE [LARGE SCALE GENOMIC DNA]</scope>
    <source>
        <strain evidence="2">FI-OER-3-3</strain>
        <strain evidence="3">IL-G-3</strain>
    </source>
</reference>
<evidence type="ECO:0000256" key="1">
    <source>
        <dbReference type="SAM" id="SignalP"/>
    </source>
</evidence>
<comment type="caution">
    <text evidence="2">The sequence shown here is derived from an EMBL/GenBank/DDBJ whole genome shotgun (WGS) entry which is preliminary data.</text>
</comment>
<name>A0A4Q9KUN5_9MICR</name>
<dbReference type="EMBL" id="PITK01000019">
    <property type="protein sequence ID" value="TBU20825.1"/>
    <property type="molecule type" value="Genomic_DNA"/>
</dbReference>